<dbReference type="InterPro" id="IPR011992">
    <property type="entry name" value="EF-hand-dom_pair"/>
</dbReference>
<dbReference type="EMBL" id="UIVS01000004">
    <property type="protein sequence ID" value="SVP95303.1"/>
    <property type="molecule type" value="Genomic_DNA"/>
</dbReference>
<gene>
    <name evidence="1" type="ORF">TAT_000346500</name>
    <name evidence="2" type="ORF">TAV_000346300</name>
</gene>
<dbReference type="EMBL" id="UIVT01000004">
    <property type="protein sequence ID" value="SVP94475.1"/>
    <property type="molecule type" value="Genomic_DNA"/>
</dbReference>
<reference evidence="2" key="1">
    <citation type="submission" date="2018-07" db="EMBL/GenBank/DDBJ databases">
        <authorList>
            <person name="Quirk P.G."/>
            <person name="Krulwich T.A."/>
        </authorList>
    </citation>
    <scope>NUCLEOTIDE SEQUENCE</scope>
    <source>
        <strain evidence="2">Anand</strain>
    </source>
</reference>
<dbReference type="VEuPathDB" id="PiroplasmaDB:TA08905"/>
<evidence type="ECO:0008006" key="3">
    <source>
        <dbReference type="Google" id="ProtNLM"/>
    </source>
</evidence>
<accession>A0A3B0MYF3</accession>
<dbReference type="AlphaFoldDB" id="A0A3B0MYF3"/>
<evidence type="ECO:0000313" key="2">
    <source>
        <dbReference type="EMBL" id="SVP95303.1"/>
    </source>
</evidence>
<organism evidence="2">
    <name type="scientific">Theileria annulata</name>
    <dbReference type="NCBI Taxonomy" id="5874"/>
    <lineage>
        <taxon>Eukaryota</taxon>
        <taxon>Sar</taxon>
        <taxon>Alveolata</taxon>
        <taxon>Apicomplexa</taxon>
        <taxon>Aconoidasida</taxon>
        <taxon>Piroplasmida</taxon>
        <taxon>Theileriidae</taxon>
        <taxon>Theileria</taxon>
    </lineage>
</organism>
<sequence>MGFSHSNHSLTNLNNLSTLTLNLLDEIISVFSLNCISPWTYDPDDENNLGLLPASRFVNVSRQIGLTFTPSESRSINNELKLKGIEFIDVDTFVQLLDNKIRLDSDIKSKVPEFTSVEDFLGPKLDECYTILDWQKNGKLPSSDLKHMLSCFDEGQFDSSKLNTLFKSAGLTNKRIISKDDFRAMFLPISDTSFFSVRLFDEHKPS</sequence>
<evidence type="ECO:0000313" key="1">
    <source>
        <dbReference type="EMBL" id="SVP94475.1"/>
    </source>
</evidence>
<dbReference type="Gene3D" id="1.10.238.10">
    <property type="entry name" value="EF-hand"/>
    <property type="match status" value="1"/>
</dbReference>
<proteinExistence type="predicted"/>
<dbReference type="SUPFAM" id="SSF47473">
    <property type="entry name" value="EF-hand"/>
    <property type="match status" value="1"/>
</dbReference>
<name>A0A3B0MYF3_THEAN</name>
<protein>
    <recommendedName>
        <fullName evidence="3">EF-hand domain-containing protein</fullName>
    </recommendedName>
</protein>